<dbReference type="Gene3D" id="3.40.630.30">
    <property type="match status" value="1"/>
</dbReference>
<evidence type="ECO:0000313" key="3">
    <source>
        <dbReference type="Proteomes" id="UP000078454"/>
    </source>
</evidence>
<feature type="domain" description="N-acetyltransferase" evidence="1">
    <location>
        <begin position="1"/>
        <end position="87"/>
    </location>
</feature>
<reference evidence="2 3" key="1">
    <citation type="submission" date="2016-05" db="EMBL/GenBank/DDBJ databases">
        <title>Paenibacillus sp. 1ZS3-15 nov., isolated from the rhizosphere soil.</title>
        <authorList>
            <person name="Zhang X.X."/>
            <person name="Zhang J."/>
        </authorList>
    </citation>
    <scope>NUCLEOTIDE SEQUENCE [LARGE SCALE GENOMIC DNA]</scope>
    <source>
        <strain evidence="2 3">1ZS3-15</strain>
    </source>
</reference>
<dbReference type="InterPro" id="IPR000182">
    <property type="entry name" value="GNAT_dom"/>
</dbReference>
<name>A0A198A5P5_9BACL</name>
<dbReference type="GO" id="GO:0016747">
    <property type="term" value="F:acyltransferase activity, transferring groups other than amino-acyl groups"/>
    <property type="evidence" value="ECO:0007669"/>
    <property type="project" value="InterPro"/>
</dbReference>
<dbReference type="SUPFAM" id="SSF55729">
    <property type="entry name" value="Acyl-CoA N-acyltransferases (Nat)"/>
    <property type="match status" value="1"/>
</dbReference>
<sequence>METTDKIFGTDQFIGETAYWDKGFGKQLVTSMRDYLKSDHKADRVIMDPQQWNIRAINCYERCGFTKVKELPVRELHVHLPNPHRGDDHDLRSKLILRDHSTRKLINFYL</sequence>
<evidence type="ECO:0000313" key="2">
    <source>
        <dbReference type="EMBL" id="OAS16376.1"/>
    </source>
</evidence>
<dbReference type="EMBL" id="LYPB01000076">
    <property type="protein sequence ID" value="OAS16376.1"/>
    <property type="molecule type" value="Genomic_DNA"/>
</dbReference>
<dbReference type="STRING" id="1850517.A8708_20375"/>
<proteinExistence type="predicted"/>
<organism evidence="2 3">
    <name type="scientific">Paenibacillus oryzisoli</name>
    <dbReference type="NCBI Taxonomy" id="1850517"/>
    <lineage>
        <taxon>Bacteria</taxon>
        <taxon>Bacillati</taxon>
        <taxon>Bacillota</taxon>
        <taxon>Bacilli</taxon>
        <taxon>Bacillales</taxon>
        <taxon>Paenibacillaceae</taxon>
        <taxon>Paenibacillus</taxon>
    </lineage>
</organism>
<keyword evidence="3" id="KW-1185">Reference proteome</keyword>
<comment type="caution">
    <text evidence="2">The sequence shown here is derived from an EMBL/GenBank/DDBJ whole genome shotgun (WGS) entry which is preliminary data.</text>
</comment>
<dbReference type="Proteomes" id="UP000078454">
    <property type="component" value="Unassembled WGS sequence"/>
</dbReference>
<dbReference type="Pfam" id="PF13523">
    <property type="entry name" value="Acetyltransf_8"/>
    <property type="match status" value="1"/>
</dbReference>
<gene>
    <name evidence="2" type="ORF">A8708_20375</name>
</gene>
<evidence type="ECO:0000259" key="1">
    <source>
        <dbReference type="PROSITE" id="PS51186"/>
    </source>
</evidence>
<dbReference type="InterPro" id="IPR016181">
    <property type="entry name" value="Acyl_CoA_acyltransferase"/>
</dbReference>
<dbReference type="PROSITE" id="PS51186">
    <property type="entry name" value="GNAT"/>
    <property type="match status" value="1"/>
</dbReference>
<protein>
    <recommendedName>
        <fullName evidence="1">N-acetyltransferase domain-containing protein</fullName>
    </recommendedName>
</protein>
<dbReference type="AlphaFoldDB" id="A0A198A5P5"/>
<accession>A0A198A5P5</accession>